<dbReference type="InterPro" id="IPR050598">
    <property type="entry name" value="AminoAcid_Transporter"/>
</dbReference>
<dbReference type="KEGG" id="mmo:MMOB2900"/>
<keyword evidence="4 5" id="KW-0472">Membrane</keyword>
<dbReference type="AlphaFoldDB" id="Q6KI00"/>
<dbReference type="PIRSF" id="PIRSF006060">
    <property type="entry name" value="AA_transporter"/>
    <property type="match status" value="1"/>
</dbReference>
<dbReference type="GO" id="GO:0015179">
    <property type="term" value="F:L-amino acid transmembrane transporter activity"/>
    <property type="evidence" value="ECO:0007669"/>
    <property type="project" value="TreeGrafter"/>
</dbReference>
<dbReference type="Gene3D" id="1.20.1740.10">
    <property type="entry name" value="Amino acid/polyamine transporter I"/>
    <property type="match status" value="1"/>
</dbReference>
<dbReference type="OrthoDB" id="396925at2"/>
<dbReference type="PANTHER" id="PTHR11785:SF512">
    <property type="entry name" value="SOBREMESA, ISOFORM B"/>
    <property type="match status" value="1"/>
</dbReference>
<dbReference type="Pfam" id="PF13520">
    <property type="entry name" value="AA_permease_2"/>
    <property type="match status" value="1"/>
</dbReference>
<feature type="transmembrane region" description="Helical" evidence="5">
    <location>
        <begin position="388"/>
        <end position="410"/>
    </location>
</feature>
<feature type="transmembrane region" description="Helical" evidence="5">
    <location>
        <begin position="290"/>
        <end position="311"/>
    </location>
</feature>
<evidence type="ECO:0000313" key="7">
    <source>
        <dbReference type="Proteomes" id="UP000009072"/>
    </source>
</evidence>
<evidence type="ECO:0000256" key="4">
    <source>
        <dbReference type="ARBA" id="ARBA00023136"/>
    </source>
</evidence>
<feature type="transmembrane region" description="Helical" evidence="5">
    <location>
        <begin position="482"/>
        <end position="506"/>
    </location>
</feature>
<evidence type="ECO:0000256" key="5">
    <source>
        <dbReference type="SAM" id="Phobius"/>
    </source>
</evidence>
<reference evidence="6 7" key="1">
    <citation type="journal article" date="2004" name="Genome Res.">
        <title>The complete genome and proteome of Mycoplasma mobile.</title>
        <authorList>
            <person name="Jaffe J.D."/>
            <person name="Stange-Thomann N."/>
            <person name="Smith C."/>
            <person name="DeCaprio D."/>
            <person name="Fisher S."/>
            <person name="Butler J."/>
            <person name="Calvo S."/>
            <person name="Elkins T."/>
            <person name="FitzGerald M.G."/>
            <person name="Hafez N."/>
            <person name="Kodira C.D."/>
            <person name="Major J."/>
            <person name="Wang S."/>
            <person name="Wilkinson J."/>
            <person name="Nicol R."/>
            <person name="Nusbaum C."/>
            <person name="Birren B."/>
            <person name="Berg H.C."/>
            <person name="Church G.M."/>
        </authorList>
    </citation>
    <scope>NUCLEOTIDE SEQUENCE [LARGE SCALE GENOMIC DNA]</scope>
    <source>
        <strain evidence="7">ATCC 43663 / 163K / NCTC 11711</strain>
    </source>
</reference>
<dbReference type="GO" id="GO:0016020">
    <property type="term" value="C:membrane"/>
    <property type="evidence" value="ECO:0007669"/>
    <property type="project" value="UniProtKB-SubCell"/>
</dbReference>
<feature type="transmembrane region" description="Helical" evidence="5">
    <location>
        <begin position="206"/>
        <end position="227"/>
    </location>
</feature>
<evidence type="ECO:0000256" key="1">
    <source>
        <dbReference type="ARBA" id="ARBA00004141"/>
    </source>
</evidence>
<evidence type="ECO:0000256" key="2">
    <source>
        <dbReference type="ARBA" id="ARBA00022692"/>
    </source>
</evidence>
<evidence type="ECO:0000313" key="6">
    <source>
        <dbReference type="EMBL" id="AAT27776.1"/>
    </source>
</evidence>
<accession>Q6KI00</accession>
<keyword evidence="2 5" id="KW-0812">Transmembrane</keyword>
<dbReference type="PANTHER" id="PTHR11785">
    <property type="entry name" value="AMINO ACID TRANSPORTER"/>
    <property type="match status" value="1"/>
</dbReference>
<feature type="transmembrane region" description="Helical" evidence="5">
    <location>
        <begin position="248"/>
        <end position="270"/>
    </location>
</feature>
<feature type="transmembrane region" description="Helical" evidence="5">
    <location>
        <begin position="422"/>
        <end position="445"/>
    </location>
</feature>
<feature type="transmembrane region" description="Helical" evidence="5">
    <location>
        <begin position="162"/>
        <end position="186"/>
    </location>
</feature>
<evidence type="ECO:0000256" key="3">
    <source>
        <dbReference type="ARBA" id="ARBA00022989"/>
    </source>
</evidence>
<dbReference type="EMBL" id="AE017308">
    <property type="protein sequence ID" value="AAT27776.1"/>
    <property type="molecule type" value="Genomic_DNA"/>
</dbReference>
<dbReference type="InterPro" id="IPR002293">
    <property type="entry name" value="AA/rel_permease1"/>
</dbReference>
<dbReference type="Proteomes" id="UP000009072">
    <property type="component" value="Chromosome"/>
</dbReference>
<proteinExistence type="predicted"/>
<dbReference type="eggNOG" id="COG0531">
    <property type="taxonomic scope" value="Bacteria"/>
</dbReference>
<protein>
    <submittedName>
        <fullName evidence="6">Amino acid permease</fullName>
    </submittedName>
</protein>
<dbReference type="STRING" id="267748.MMOB2900"/>
<keyword evidence="3 5" id="KW-1133">Transmembrane helix</keyword>
<feature type="transmembrane region" description="Helical" evidence="5">
    <location>
        <begin position="135"/>
        <end position="155"/>
    </location>
</feature>
<dbReference type="HOGENOM" id="CLU_024309_0_0_14"/>
<name>Q6KI00_MYCM1</name>
<feature type="transmembrane region" description="Helical" evidence="5">
    <location>
        <begin position="342"/>
        <end position="368"/>
    </location>
</feature>
<feature type="transmembrane region" description="Helical" evidence="5">
    <location>
        <begin position="47"/>
        <end position="71"/>
    </location>
</feature>
<dbReference type="RefSeq" id="WP_011264810.1">
    <property type="nucleotide sequence ID" value="NC_006908.1"/>
</dbReference>
<gene>
    <name evidence="6" type="primary">potE</name>
    <name evidence="6" type="ordered locus">MMOB2900</name>
</gene>
<sequence length="536" mass="58666">MSPKTKQISFLSALVVVVGTVIGAGIFFKNKFVISTTSTVNAGIAQANIGAAISAWIISAIGIIAIAVCLIELATATKNDKGILAWVKNFTKKWMSRFASSYMLIFYLPLTTLALSFFVVQAIQDASGNSFQLDGWVASAIAFGLFAWIALTSFFSIKAAGILQWIFTIGGNALPLLIIPIIAFFNPGNSVDPNFVANSNLNQPTGLSQLFVGFGILAAIPSIMFSFDGFYTATALRSKLKDPNKLPSIMIVGLIIVTVLYLFLTIGFVIGSADGTSNGVFGTNIIPRWLQIILSSFIALAVMSTLNGYALSSAPIFKATDEEKELHFIGWFKRVFKIKDQLTAAFLVFFAIVSISYLIIIPVGLYAWQIGEVKTYGSAGLLYNFVDIITNFASIMAYLFIGVSIHGALINRKKNFVKVKKYKYFVPVAWIALIFVYISVVFFFIDSIVSIPLSNVQVFNDHVGIIDQVGSRTASLNNMVTAIVRLGFFIFSFAVCVGITLIESWIEKKYYKNKSKPVIVDEVEELEKISKKLINS</sequence>
<comment type="subcellular location">
    <subcellularLocation>
        <location evidence="1">Membrane</location>
        <topology evidence="1">Multi-pass membrane protein</topology>
    </subcellularLocation>
</comment>
<feature type="transmembrane region" description="Helical" evidence="5">
    <location>
        <begin position="102"/>
        <end position="123"/>
    </location>
</feature>
<keyword evidence="7" id="KW-1185">Reference proteome</keyword>
<organism evidence="6 7">
    <name type="scientific">Mycoplasma mobile (strain ATCC 43663 / 163K / NCTC 11711)</name>
    <name type="common">Mesomycoplasma mobile</name>
    <dbReference type="NCBI Taxonomy" id="267748"/>
    <lineage>
        <taxon>Bacteria</taxon>
        <taxon>Bacillati</taxon>
        <taxon>Mycoplasmatota</taxon>
        <taxon>Mycoplasmoidales</taxon>
        <taxon>Metamycoplasmataceae</taxon>
        <taxon>Mesomycoplasma</taxon>
    </lineage>
</organism>